<organism evidence="2 3">
    <name type="scientific">Heterorhabditis bacteriophora</name>
    <name type="common">Entomopathogenic nematode worm</name>
    <dbReference type="NCBI Taxonomy" id="37862"/>
    <lineage>
        <taxon>Eukaryota</taxon>
        <taxon>Metazoa</taxon>
        <taxon>Ecdysozoa</taxon>
        <taxon>Nematoda</taxon>
        <taxon>Chromadorea</taxon>
        <taxon>Rhabditida</taxon>
        <taxon>Rhabditina</taxon>
        <taxon>Rhabditomorpha</taxon>
        <taxon>Strongyloidea</taxon>
        <taxon>Heterorhabditidae</taxon>
        <taxon>Heterorhabditis</taxon>
    </lineage>
</organism>
<sequence length="136" mass="15540">MSQMLGEQELKHYGEERSVSQQKFNEDVLSGDFMRFRRALYQNIAYGLRLLTWTNARGASLLHILCRDVKCTDTHSADDAADMLCKFAHGVVTANDFDGRIPLHEAVQRGQVRFLVKSILLCLDSLRINAEKSYLF</sequence>
<keyword evidence="1" id="KW-0040">ANK repeat</keyword>
<accession>A0A1I7X217</accession>
<protein>
    <submittedName>
        <fullName evidence="3">ANK_REP_REGION domain-containing protein</fullName>
    </submittedName>
</protein>
<dbReference type="WBParaSite" id="Hba_11615">
    <property type="protein sequence ID" value="Hba_11615"/>
    <property type="gene ID" value="Hba_11615"/>
</dbReference>
<feature type="repeat" description="ANK" evidence="1">
    <location>
        <begin position="98"/>
        <end position="120"/>
    </location>
</feature>
<dbReference type="AlphaFoldDB" id="A0A1I7X217"/>
<name>A0A1I7X217_HETBA</name>
<evidence type="ECO:0000313" key="3">
    <source>
        <dbReference type="WBParaSite" id="Hba_11615"/>
    </source>
</evidence>
<proteinExistence type="predicted"/>
<reference evidence="3" key="1">
    <citation type="submission" date="2016-11" db="UniProtKB">
        <authorList>
            <consortium name="WormBaseParasite"/>
        </authorList>
    </citation>
    <scope>IDENTIFICATION</scope>
</reference>
<dbReference type="PROSITE" id="PS50088">
    <property type="entry name" value="ANK_REPEAT"/>
    <property type="match status" value="1"/>
</dbReference>
<dbReference type="InterPro" id="IPR002110">
    <property type="entry name" value="Ankyrin_rpt"/>
</dbReference>
<dbReference type="Proteomes" id="UP000095283">
    <property type="component" value="Unplaced"/>
</dbReference>
<evidence type="ECO:0000313" key="2">
    <source>
        <dbReference type="Proteomes" id="UP000095283"/>
    </source>
</evidence>
<keyword evidence="2" id="KW-1185">Reference proteome</keyword>
<evidence type="ECO:0000256" key="1">
    <source>
        <dbReference type="PROSITE-ProRule" id="PRU00023"/>
    </source>
</evidence>